<comment type="caution">
    <text evidence="2">The sequence shown here is derived from an EMBL/GenBank/DDBJ whole genome shotgun (WGS) entry which is preliminary data.</text>
</comment>
<protein>
    <recommendedName>
        <fullName evidence="4">C2H2-type domain-containing protein</fullName>
    </recommendedName>
</protein>
<dbReference type="EMBL" id="JAQQWK010000012">
    <property type="protein sequence ID" value="KAK8022008.1"/>
    <property type="molecule type" value="Genomic_DNA"/>
</dbReference>
<accession>A0ABR1RVW1</accession>
<keyword evidence="3" id="KW-1185">Reference proteome</keyword>
<proteinExistence type="predicted"/>
<reference evidence="2 3" key="1">
    <citation type="submission" date="2023-01" db="EMBL/GenBank/DDBJ databases">
        <title>Analysis of 21 Apiospora genomes using comparative genomics revels a genus with tremendous synthesis potential of carbohydrate active enzymes and secondary metabolites.</title>
        <authorList>
            <person name="Sorensen T."/>
        </authorList>
    </citation>
    <scope>NUCLEOTIDE SEQUENCE [LARGE SCALE GENOMIC DNA]</scope>
    <source>
        <strain evidence="2 3">CBS 33761</strain>
    </source>
</reference>
<organism evidence="2 3">
    <name type="scientific">Apiospora rasikravindrae</name>
    <dbReference type="NCBI Taxonomy" id="990691"/>
    <lineage>
        <taxon>Eukaryota</taxon>
        <taxon>Fungi</taxon>
        <taxon>Dikarya</taxon>
        <taxon>Ascomycota</taxon>
        <taxon>Pezizomycotina</taxon>
        <taxon>Sordariomycetes</taxon>
        <taxon>Xylariomycetidae</taxon>
        <taxon>Amphisphaeriales</taxon>
        <taxon>Apiosporaceae</taxon>
        <taxon>Apiospora</taxon>
    </lineage>
</organism>
<evidence type="ECO:0000313" key="2">
    <source>
        <dbReference type="EMBL" id="KAK8022008.1"/>
    </source>
</evidence>
<sequence>MCSTVHFTYRCGCADKVVFKCLLPHLHHLHHDVHQDQDHPEQDDQMEIADDDNQAQQNRVLDEPPPETPLPVPSITITMATSLDEECQDCIANRQSATATAKLDDSGDNSSSSNSNTLDSPQASPPLSVREEGEMVFTAAAATEEPMLPPPLVLQCGKRGRCRDGLASSVGGMERHGLREIPLNMV</sequence>
<feature type="region of interest" description="Disordered" evidence="1">
    <location>
        <begin position="99"/>
        <end position="129"/>
    </location>
</feature>
<evidence type="ECO:0000256" key="1">
    <source>
        <dbReference type="SAM" id="MobiDB-lite"/>
    </source>
</evidence>
<evidence type="ECO:0008006" key="4">
    <source>
        <dbReference type="Google" id="ProtNLM"/>
    </source>
</evidence>
<gene>
    <name evidence="2" type="ORF">PG993_012775</name>
</gene>
<dbReference type="Proteomes" id="UP001444661">
    <property type="component" value="Unassembled WGS sequence"/>
</dbReference>
<evidence type="ECO:0000313" key="3">
    <source>
        <dbReference type="Proteomes" id="UP001444661"/>
    </source>
</evidence>
<name>A0ABR1RVW1_9PEZI</name>